<evidence type="ECO:0000313" key="2">
    <source>
        <dbReference type="Proteomes" id="UP001596023"/>
    </source>
</evidence>
<name>A0ABV9KWK9_9BACT</name>
<keyword evidence="2" id="KW-1185">Reference proteome</keyword>
<sequence length="421" mass="45553">MKTLLFKHNNAKEFSVKTARSLCLLIFLLSILLLPSCSDNDEEAKRYVVKVTVNYPEGYNGLASGVEVKAVNSQTGSSTAATTDASGIAQFNLVSGLYNFTVVHETEEFAFNGLKENQTVSLDMAVSVDLHATSLTGGLVFKEYYYAGSPVEGKAVGYSSDQFMEIYNNSDEVIYLDNIGIGCLDPATSSSASVWVDNNGELLNVLPLWGYSFYIEGSGKDHPLEPRTSIVIAQDGIDHQTDPLGNPASPVNLGNATWETYVGDINNGKDADAAGVPNLTLLSTTTTTQNDALYSVFGPALIMFRFPEGVDPAAFAANASNLSTKPGTSAATQYLMIPKEYVVDAIECVYNDPGKRNKRIHSDLDAGYTFITGGTYNGKSVRRKVKQIIDGKVIYKDTNNSTEDFLKDQTPTPFVHPVTVD</sequence>
<dbReference type="Proteomes" id="UP001596023">
    <property type="component" value="Unassembled WGS sequence"/>
</dbReference>
<comment type="caution">
    <text evidence="1">The sequence shown here is derived from an EMBL/GenBank/DDBJ whole genome shotgun (WGS) entry which is preliminary data.</text>
</comment>
<organism evidence="1 2">
    <name type="scientific">Dysgonomonas termitidis</name>
    <dbReference type="NCBI Taxonomy" id="1516126"/>
    <lineage>
        <taxon>Bacteria</taxon>
        <taxon>Pseudomonadati</taxon>
        <taxon>Bacteroidota</taxon>
        <taxon>Bacteroidia</taxon>
        <taxon>Bacteroidales</taxon>
        <taxon>Dysgonomonadaceae</taxon>
        <taxon>Dysgonomonas</taxon>
    </lineage>
</organism>
<dbReference type="RefSeq" id="WP_379996733.1">
    <property type="nucleotide sequence ID" value="NZ_JBHSGN010000076.1"/>
</dbReference>
<dbReference type="Pfam" id="PF16215">
    <property type="entry name" value="DUF4876"/>
    <property type="match status" value="1"/>
</dbReference>
<proteinExistence type="predicted"/>
<dbReference type="EMBL" id="JBHSGN010000076">
    <property type="protein sequence ID" value="MFC4674432.1"/>
    <property type="molecule type" value="Genomic_DNA"/>
</dbReference>
<evidence type="ECO:0000313" key="1">
    <source>
        <dbReference type="EMBL" id="MFC4674432.1"/>
    </source>
</evidence>
<dbReference type="InterPro" id="IPR032627">
    <property type="entry name" value="DUF4876"/>
</dbReference>
<gene>
    <name evidence="1" type="ORF">ACFO6W_12075</name>
</gene>
<reference evidence="2" key="1">
    <citation type="journal article" date="2019" name="Int. J. Syst. Evol. Microbiol.">
        <title>The Global Catalogue of Microorganisms (GCM) 10K type strain sequencing project: providing services to taxonomists for standard genome sequencing and annotation.</title>
        <authorList>
            <consortium name="The Broad Institute Genomics Platform"/>
            <consortium name="The Broad Institute Genome Sequencing Center for Infectious Disease"/>
            <person name="Wu L."/>
            <person name="Ma J."/>
        </authorList>
    </citation>
    <scope>NUCLEOTIDE SEQUENCE [LARGE SCALE GENOMIC DNA]</scope>
    <source>
        <strain evidence="2">CCUG 66188</strain>
    </source>
</reference>
<accession>A0ABV9KWK9</accession>
<protein>
    <submittedName>
        <fullName evidence="1">DUF4876 domain-containing protein</fullName>
    </submittedName>
</protein>